<dbReference type="Gene3D" id="3.20.20.140">
    <property type="entry name" value="Metal-dependent hydrolases"/>
    <property type="match status" value="1"/>
</dbReference>
<dbReference type="PANTHER" id="PTHR43135">
    <property type="entry name" value="ALPHA-D-RIBOSE 1-METHYLPHOSPHONATE 5-TRIPHOSPHATE DIPHOSPHATASE"/>
    <property type="match status" value="1"/>
</dbReference>
<reference evidence="1 2" key="1">
    <citation type="submission" date="2024-06" db="EMBL/GenBank/DDBJ databases">
        <title>The Natural Products Discovery Center: Release of the First 8490 Sequenced Strains for Exploring Actinobacteria Biosynthetic Diversity.</title>
        <authorList>
            <person name="Kalkreuter E."/>
            <person name="Kautsar S.A."/>
            <person name="Yang D."/>
            <person name="Bader C.D."/>
            <person name="Teijaro C.N."/>
            <person name="Fluegel L."/>
            <person name="Davis C.M."/>
            <person name="Simpson J.R."/>
            <person name="Lauterbach L."/>
            <person name="Steele A.D."/>
            <person name="Gui C."/>
            <person name="Meng S."/>
            <person name="Li G."/>
            <person name="Viehrig K."/>
            <person name="Ye F."/>
            <person name="Su P."/>
            <person name="Kiefer A.F."/>
            <person name="Nichols A."/>
            <person name="Cepeda A.J."/>
            <person name="Yan W."/>
            <person name="Fan B."/>
            <person name="Jiang Y."/>
            <person name="Adhikari A."/>
            <person name="Zheng C.-J."/>
            <person name="Schuster L."/>
            <person name="Cowan T.M."/>
            <person name="Smanski M.J."/>
            <person name="Chevrette M.G."/>
            <person name="De Carvalho L.P.S."/>
            <person name="Shen B."/>
        </authorList>
    </citation>
    <scope>NUCLEOTIDE SEQUENCE [LARGE SCALE GENOMIC DNA]</scope>
    <source>
        <strain evidence="1 2">NPDC077434</strain>
    </source>
</reference>
<keyword evidence="2" id="KW-1185">Reference proteome</keyword>
<sequence>MRVAVTYLDGEEWRDGVVAHAASGLRVIPEADTTGLPRLDGVITGGFTDHHVHLQLVDIAPLAGSALGRVVDLGGDPSVLSELRIVEGVEVLFAGAFLTPRGGYPSDRSWAPAGSVREIADEDAAERAIVEMKESGAVRIKVASNRAAGPVFSDTLLRAIVSIAASHRIPIVAHAEGPGEAQRVVRLGAERLAHAPFSERLTDAEISGQAASAAWISTLAVHADEAYGIAIDNVRRFRSAGGTVLYGTDLGNGPMPVGLNPREIGALREAGLDDADLLQCLAPVDPTTAGSHPLFYPGATPDTADPLLARLLTPADLEA</sequence>
<dbReference type="InterPro" id="IPR051781">
    <property type="entry name" value="Metallo-dep_Hydrolase"/>
</dbReference>
<evidence type="ECO:0000313" key="2">
    <source>
        <dbReference type="Proteomes" id="UP001553715"/>
    </source>
</evidence>
<evidence type="ECO:0000313" key="1">
    <source>
        <dbReference type="EMBL" id="MEW1973973.1"/>
    </source>
</evidence>
<dbReference type="Proteomes" id="UP001553715">
    <property type="component" value="Unassembled WGS sequence"/>
</dbReference>
<comment type="caution">
    <text evidence="1">The sequence shown here is derived from an EMBL/GenBank/DDBJ whole genome shotgun (WGS) entry which is preliminary data.</text>
</comment>
<dbReference type="SUPFAM" id="SSF51556">
    <property type="entry name" value="Metallo-dependent hydrolases"/>
    <property type="match status" value="1"/>
</dbReference>
<dbReference type="GO" id="GO:0016787">
    <property type="term" value="F:hydrolase activity"/>
    <property type="evidence" value="ECO:0007669"/>
    <property type="project" value="UniProtKB-KW"/>
</dbReference>
<name>A0ABV3LDH6_9MICO</name>
<dbReference type="EMBL" id="JBFBMH010000002">
    <property type="protein sequence ID" value="MEW1973973.1"/>
    <property type="molecule type" value="Genomic_DNA"/>
</dbReference>
<dbReference type="RefSeq" id="WP_052166869.1">
    <property type="nucleotide sequence ID" value="NZ_JAJVKR010000010.1"/>
</dbReference>
<proteinExistence type="predicted"/>
<dbReference type="InterPro" id="IPR032466">
    <property type="entry name" value="Metal_Hydrolase"/>
</dbReference>
<keyword evidence="1" id="KW-0378">Hydrolase</keyword>
<gene>
    <name evidence="1" type="ORF">AB0301_02650</name>
</gene>
<organism evidence="1 2">
    <name type="scientific">Microbacterium profundi</name>
    <dbReference type="NCBI Taxonomy" id="450380"/>
    <lineage>
        <taxon>Bacteria</taxon>
        <taxon>Bacillati</taxon>
        <taxon>Actinomycetota</taxon>
        <taxon>Actinomycetes</taxon>
        <taxon>Micrococcales</taxon>
        <taxon>Microbacteriaceae</taxon>
        <taxon>Microbacterium</taxon>
    </lineage>
</organism>
<accession>A0ABV3LDH6</accession>
<protein>
    <submittedName>
        <fullName evidence="1">Hydrolase</fullName>
    </submittedName>
</protein>
<dbReference type="PANTHER" id="PTHR43135:SF3">
    <property type="entry name" value="ALPHA-D-RIBOSE 1-METHYLPHOSPHONATE 5-TRIPHOSPHATE DIPHOSPHATASE"/>
    <property type="match status" value="1"/>
</dbReference>